<keyword evidence="2" id="KW-1185">Reference proteome</keyword>
<dbReference type="STRING" id="1413211.U473_11055"/>
<comment type="caution">
    <text evidence="1">The sequence shown here is derived from an EMBL/GenBank/DDBJ whole genome shotgun (WGS) entry which is preliminary data.</text>
</comment>
<evidence type="ECO:0000313" key="2">
    <source>
        <dbReference type="Proteomes" id="UP000070352"/>
    </source>
</evidence>
<sequence>MLFLFLATLLMVSVMIIEFNRNKNKNSVDHYFIVVKNNQMTIEWVIRSISLSGWLKGRIRRFTILDLGSTDDTLIILYHLSLSTKIEIVDLQPEEDVALCLLEMVTKSKETGENPVVIDLTTSSTCDKASEKSLLS</sequence>
<dbReference type="Proteomes" id="UP000070352">
    <property type="component" value="Unassembled WGS sequence"/>
</dbReference>
<evidence type="ECO:0000313" key="1">
    <source>
        <dbReference type="EMBL" id="KXG44491.1"/>
    </source>
</evidence>
<gene>
    <name evidence="1" type="ORF">U473_11055</name>
</gene>
<dbReference type="EMBL" id="LSKU01000001">
    <property type="protein sequence ID" value="KXG44491.1"/>
    <property type="molecule type" value="Genomic_DNA"/>
</dbReference>
<name>A0A135L673_9BACI</name>
<protein>
    <submittedName>
        <fullName evidence="1">Uncharacterized protein</fullName>
    </submittedName>
</protein>
<dbReference type="AlphaFoldDB" id="A0A135L673"/>
<reference evidence="1 2" key="1">
    <citation type="submission" date="2016-02" db="EMBL/GenBank/DDBJ databases">
        <title>Draft Genome for Tepidibacillus decaturensis nov. sp. Strain Z9, an Anaerobic, Moderately Thermophilic and Heterotrophic Bacterium from Deep Subsurface of the Illinois Basin, USA.</title>
        <authorList>
            <person name="Dong Y."/>
            <person name="Chang J.Y."/>
            <person name="Sanford R."/>
            <person name="Fouke B.W."/>
        </authorList>
    </citation>
    <scope>NUCLEOTIDE SEQUENCE [LARGE SCALE GENOMIC DNA]</scope>
    <source>
        <strain evidence="1 2">Z9</strain>
    </source>
</reference>
<proteinExistence type="predicted"/>
<organism evidence="1 2">
    <name type="scientific">Tepidibacillus decaturensis</name>
    <dbReference type="NCBI Taxonomy" id="1413211"/>
    <lineage>
        <taxon>Bacteria</taxon>
        <taxon>Bacillati</taxon>
        <taxon>Bacillota</taxon>
        <taxon>Bacilli</taxon>
        <taxon>Bacillales</taxon>
        <taxon>Bacillaceae</taxon>
        <taxon>Tepidibacillus</taxon>
    </lineage>
</organism>
<dbReference type="OrthoDB" id="2990399at2"/>
<dbReference type="RefSeq" id="WP_068726287.1">
    <property type="nucleotide sequence ID" value="NZ_LSKU01000001.1"/>
</dbReference>
<accession>A0A135L673</accession>